<dbReference type="Proteomes" id="UP000694546">
    <property type="component" value="Chromosome 9"/>
</dbReference>
<evidence type="ECO:0000256" key="9">
    <source>
        <dbReference type="SAM" id="Phobius"/>
    </source>
</evidence>
<keyword evidence="8" id="KW-0449">Lipoprotein</keyword>
<evidence type="ECO:0000256" key="3">
    <source>
        <dbReference type="ARBA" id="ARBA00022622"/>
    </source>
</evidence>
<name>A0A8C4ZZP9_GADMO</name>
<keyword evidence="11" id="KW-1185">Reference proteome</keyword>
<feature type="transmembrane region" description="Helical" evidence="9">
    <location>
        <begin position="7"/>
        <end position="32"/>
    </location>
</feature>
<evidence type="ECO:0000256" key="7">
    <source>
        <dbReference type="ARBA" id="ARBA00023180"/>
    </source>
</evidence>
<dbReference type="PANTHER" id="PTHR47613">
    <property type="entry name" value="SPERM ACROSOME MEMBRANE-ASSOCIATED PROTEIN 4"/>
    <property type="match status" value="1"/>
</dbReference>
<protein>
    <recommendedName>
        <fullName evidence="12">UPAR/Ly6 domain-containing protein</fullName>
    </recommendedName>
</protein>
<proteinExistence type="predicted"/>
<organism evidence="10 11">
    <name type="scientific">Gadus morhua</name>
    <name type="common">Atlantic cod</name>
    <dbReference type="NCBI Taxonomy" id="8049"/>
    <lineage>
        <taxon>Eukaryota</taxon>
        <taxon>Metazoa</taxon>
        <taxon>Chordata</taxon>
        <taxon>Craniata</taxon>
        <taxon>Vertebrata</taxon>
        <taxon>Euteleostomi</taxon>
        <taxon>Actinopterygii</taxon>
        <taxon>Neopterygii</taxon>
        <taxon>Teleostei</taxon>
        <taxon>Neoteleostei</taxon>
        <taxon>Acanthomorphata</taxon>
        <taxon>Zeiogadaria</taxon>
        <taxon>Gadariae</taxon>
        <taxon>Gadiformes</taxon>
        <taxon>Gadoidei</taxon>
        <taxon>Gadidae</taxon>
        <taxon>Gadus</taxon>
    </lineage>
</organism>
<keyword evidence="4" id="KW-0732">Signal</keyword>
<sequence>CVFLYACVLYFSCLGWYLASLLLIPLLVLPGLCLDTLLCNHCPLQHKGQSCPDVTTTTRCLADERCASSWGRFGSLHVLSAQGCMTDVLCGTHEFLRYRGVRYNVSHACCCEDRCNLAPRPETGEMPCQFCAVK</sequence>
<evidence type="ECO:0000313" key="11">
    <source>
        <dbReference type="Proteomes" id="UP000694546"/>
    </source>
</evidence>
<reference evidence="10" key="1">
    <citation type="submission" date="2025-08" db="UniProtKB">
        <authorList>
            <consortium name="Ensembl"/>
        </authorList>
    </citation>
    <scope>IDENTIFICATION</scope>
</reference>
<keyword evidence="6" id="KW-1015">Disulfide bond</keyword>
<dbReference type="InterPro" id="IPR045860">
    <property type="entry name" value="Snake_toxin-like_sf"/>
</dbReference>
<keyword evidence="5 9" id="KW-0472">Membrane</keyword>
<dbReference type="GO" id="GO:0005886">
    <property type="term" value="C:plasma membrane"/>
    <property type="evidence" value="ECO:0007669"/>
    <property type="project" value="UniProtKB-SubCell"/>
</dbReference>
<evidence type="ECO:0008006" key="12">
    <source>
        <dbReference type="Google" id="ProtNLM"/>
    </source>
</evidence>
<dbReference type="SUPFAM" id="SSF57302">
    <property type="entry name" value="Snake toxin-like"/>
    <property type="match status" value="1"/>
</dbReference>
<dbReference type="Ensembl" id="ENSGMOT00000056626.1">
    <property type="protein sequence ID" value="ENSGMOP00000023714.1"/>
    <property type="gene ID" value="ENSGMOG00000033862.1"/>
</dbReference>
<evidence type="ECO:0000313" key="10">
    <source>
        <dbReference type="Ensembl" id="ENSGMOP00000023714.1"/>
    </source>
</evidence>
<dbReference type="OMA" id="CCCKDNC"/>
<evidence type="ECO:0000256" key="2">
    <source>
        <dbReference type="ARBA" id="ARBA00022475"/>
    </source>
</evidence>
<evidence type="ECO:0000256" key="8">
    <source>
        <dbReference type="ARBA" id="ARBA00023288"/>
    </source>
</evidence>
<keyword evidence="2" id="KW-1003">Cell membrane</keyword>
<reference evidence="10" key="2">
    <citation type="submission" date="2025-09" db="UniProtKB">
        <authorList>
            <consortium name="Ensembl"/>
        </authorList>
    </citation>
    <scope>IDENTIFICATION</scope>
</reference>
<evidence type="ECO:0000256" key="5">
    <source>
        <dbReference type="ARBA" id="ARBA00023136"/>
    </source>
</evidence>
<dbReference type="GO" id="GO:0098552">
    <property type="term" value="C:side of membrane"/>
    <property type="evidence" value="ECO:0007669"/>
    <property type="project" value="UniProtKB-KW"/>
</dbReference>
<keyword evidence="9" id="KW-0812">Transmembrane</keyword>
<evidence type="ECO:0000256" key="4">
    <source>
        <dbReference type="ARBA" id="ARBA00022729"/>
    </source>
</evidence>
<keyword evidence="3" id="KW-0336">GPI-anchor</keyword>
<dbReference type="PANTHER" id="PTHR47613:SF1">
    <property type="entry name" value="SPERM ACROSOME MEMBRANE-ASSOCIATED PROTEIN 4"/>
    <property type="match status" value="1"/>
</dbReference>
<dbReference type="GO" id="GO:0035036">
    <property type="term" value="P:sperm-egg recognition"/>
    <property type="evidence" value="ECO:0007669"/>
    <property type="project" value="TreeGrafter"/>
</dbReference>
<dbReference type="GeneTree" id="ENSGT00940000176894"/>
<accession>A0A8C4ZZP9</accession>
<keyword evidence="7" id="KW-0325">Glycoprotein</keyword>
<comment type="subcellular location">
    <subcellularLocation>
        <location evidence="1">Cell membrane</location>
        <topology evidence="1">Lipid-anchor</topology>
        <topology evidence="1">GPI-anchor</topology>
    </subcellularLocation>
</comment>
<dbReference type="InterPro" id="IPR046354">
    <property type="entry name" value="SPACA4/Bouncer"/>
</dbReference>
<evidence type="ECO:0000256" key="6">
    <source>
        <dbReference type="ARBA" id="ARBA00023157"/>
    </source>
</evidence>
<dbReference type="AlphaFoldDB" id="A0A8C4ZZP9"/>
<keyword evidence="9" id="KW-1133">Transmembrane helix</keyword>
<evidence type="ECO:0000256" key="1">
    <source>
        <dbReference type="ARBA" id="ARBA00004609"/>
    </source>
</evidence>